<dbReference type="Pfam" id="PF12833">
    <property type="entry name" value="HTH_18"/>
    <property type="match status" value="1"/>
</dbReference>
<dbReference type="Gene3D" id="1.10.10.60">
    <property type="entry name" value="Homeodomain-like"/>
    <property type="match status" value="2"/>
</dbReference>
<gene>
    <name evidence="5" type="ORF">FNJ87_09310</name>
</gene>
<evidence type="ECO:0000313" key="5">
    <source>
        <dbReference type="EMBL" id="MBF4984514.1"/>
    </source>
</evidence>
<proteinExistence type="predicted"/>
<dbReference type="PANTHER" id="PTHR43280">
    <property type="entry name" value="ARAC-FAMILY TRANSCRIPTIONAL REGULATOR"/>
    <property type="match status" value="1"/>
</dbReference>
<dbReference type="SMART" id="SM00342">
    <property type="entry name" value="HTH_ARAC"/>
    <property type="match status" value="1"/>
</dbReference>
<dbReference type="SUPFAM" id="SSF51182">
    <property type="entry name" value="RmlC-like cupins"/>
    <property type="match status" value="1"/>
</dbReference>
<dbReference type="InterPro" id="IPR018062">
    <property type="entry name" value="HTH_AraC-typ_CS"/>
</dbReference>
<feature type="domain" description="HTH araC/xylS-type" evidence="4">
    <location>
        <begin position="185"/>
        <end position="283"/>
    </location>
</feature>
<evidence type="ECO:0000313" key="6">
    <source>
        <dbReference type="Proteomes" id="UP001194729"/>
    </source>
</evidence>
<organism evidence="5 6">
    <name type="scientific">Nonlabens mediterrranea</name>
    <dbReference type="NCBI Taxonomy" id="1419947"/>
    <lineage>
        <taxon>Bacteria</taxon>
        <taxon>Pseudomonadati</taxon>
        <taxon>Bacteroidota</taxon>
        <taxon>Flavobacteriia</taxon>
        <taxon>Flavobacteriales</taxon>
        <taxon>Flavobacteriaceae</taxon>
        <taxon>Nonlabens</taxon>
    </lineage>
</organism>
<name>A0ABS0A583_9FLAO</name>
<reference evidence="5 6" key="1">
    <citation type="submission" date="2020-11" db="EMBL/GenBank/DDBJ databases">
        <title>P. mediterranea TC4 genome.</title>
        <authorList>
            <person name="Molmeret M."/>
        </authorList>
    </citation>
    <scope>NUCLEOTIDE SEQUENCE [LARGE SCALE GENOMIC DNA]</scope>
    <source>
        <strain evidence="5 6">TC4</strain>
    </source>
</reference>
<dbReference type="InterPro" id="IPR018060">
    <property type="entry name" value="HTH_AraC"/>
</dbReference>
<evidence type="ECO:0000256" key="3">
    <source>
        <dbReference type="ARBA" id="ARBA00023163"/>
    </source>
</evidence>
<dbReference type="SUPFAM" id="SSF46689">
    <property type="entry name" value="Homeodomain-like"/>
    <property type="match status" value="2"/>
</dbReference>
<accession>A0ABS0A583</accession>
<keyword evidence="2" id="KW-0238">DNA-binding</keyword>
<keyword evidence="1" id="KW-0805">Transcription regulation</keyword>
<keyword evidence="3" id="KW-0804">Transcription</keyword>
<sequence length="289" mass="33597">MLLKKPTLKKVNPDFGNSIYVQKSTTERSELKPFWHFHPEIELVFVDEGQGKRHIGNHMSYYNDSQLLLIGSMLPHIGYTDRPNHGSELLVQFLPNFLGDSFLNVPEMEPIKHLFERAKNGLLFKKKTQAQLGAKIHRLYTLKGFARTLLLLEILNELAITDDYEILNAESFTFETEVQDNSKTEIIYKYINQNFQNHIPLEEIANQVSMTVPAFCRYFKKTSGKTFTKIVNEYRVVHATKLLSETQLSITDICFDCGFNNFSHFNKIFKEFTGKSASKYRRELKQILQ</sequence>
<evidence type="ECO:0000256" key="2">
    <source>
        <dbReference type="ARBA" id="ARBA00023125"/>
    </source>
</evidence>
<dbReference type="InterPro" id="IPR009057">
    <property type="entry name" value="Homeodomain-like_sf"/>
</dbReference>
<comment type="caution">
    <text evidence="5">The sequence shown here is derived from an EMBL/GenBank/DDBJ whole genome shotgun (WGS) entry which is preliminary data.</text>
</comment>
<dbReference type="PANTHER" id="PTHR43280:SF27">
    <property type="entry name" value="TRANSCRIPTIONAL REGULATOR MTLR"/>
    <property type="match status" value="1"/>
</dbReference>
<evidence type="ECO:0000259" key="4">
    <source>
        <dbReference type="PROSITE" id="PS01124"/>
    </source>
</evidence>
<evidence type="ECO:0000256" key="1">
    <source>
        <dbReference type="ARBA" id="ARBA00023015"/>
    </source>
</evidence>
<dbReference type="InterPro" id="IPR011051">
    <property type="entry name" value="RmlC_Cupin_sf"/>
</dbReference>
<protein>
    <submittedName>
        <fullName evidence="5">Helix-turn-helix domain-containing protein</fullName>
    </submittedName>
</protein>
<dbReference type="Proteomes" id="UP001194729">
    <property type="component" value="Unassembled WGS sequence"/>
</dbReference>
<dbReference type="EMBL" id="JADKYU010000479">
    <property type="protein sequence ID" value="MBF4984514.1"/>
    <property type="molecule type" value="Genomic_DNA"/>
</dbReference>
<keyword evidence="6" id="KW-1185">Reference proteome</keyword>
<dbReference type="PROSITE" id="PS00041">
    <property type="entry name" value="HTH_ARAC_FAMILY_1"/>
    <property type="match status" value="1"/>
</dbReference>
<dbReference type="PROSITE" id="PS01124">
    <property type="entry name" value="HTH_ARAC_FAMILY_2"/>
    <property type="match status" value="1"/>
</dbReference>